<dbReference type="InterPro" id="IPR017871">
    <property type="entry name" value="ABC_transporter-like_CS"/>
</dbReference>
<evidence type="ECO:0000256" key="3">
    <source>
        <dbReference type="ARBA" id="ARBA00022741"/>
    </source>
</evidence>
<keyword evidence="5" id="KW-1278">Translocase</keyword>
<keyword evidence="3" id="KW-0547">Nucleotide-binding</keyword>
<dbReference type="OrthoDB" id="9805601at2"/>
<evidence type="ECO:0000256" key="2">
    <source>
        <dbReference type="ARBA" id="ARBA00022448"/>
    </source>
</evidence>
<dbReference type="PANTHER" id="PTHR42794">
    <property type="entry name" value="HEMIN IMPORT ATP-BINDING PROTEIN HMUV"/>
    <property type="match status" value="1"/>
</dbReference>
<dbReference type="AlphaFoldDB" id="A0A1W6ZNZ4"/>
<dbReference type="InterPro" id="IPR027417">
    <property type="entry name" value="P-loop_NTPase"/>
</dbReference>
<gene>
    <name evidence="7" type="ORF">CAK95_06990</name>
</gene>
<dbReference type="CDD" id="cd03214">
    <property type="entry name" value="ABC_Iron-Siderophores_B12_Hemin"/>
    <property type="match status" value="1"/>
</dbReference>
<dbReference type="SMART" id="SM00382">
    <property type="entry name" value="AAA"/>
    <property type="match status" value="1"/>
</dbReference>
<keyword evidence="8" id="KW-1185">Reference proteome</keyword>
<dbReference type="STRING" id="1235591.CAK95_06990"/>
<dbReference type="EMBL" id="CP021112">
    <property type="protein sequence ID" value="ARP98850.1"/>
    <property type="molecule type" value="Genomic_DNA"/>
</dbReference>
<accession>A0A1W6ZNZ4</accession>
<evidence type="ECO:0000256" key="6">
    <source>
        <dbReference type="ARBA" id="ARBA00037066"/>
    </source>
</evidence>
<dbReference type="Proteomes" id="UP000194137">
    <property type="component" value="Chromosome"/>
</dbReference>
<dbReference type="SUPFAM" id="SSF52540">
    <property type="entry name" value="P-loop containing nucleoside triphosphate hydrolases"/>
    <property type="match status" value="1"/>
</dbReference>
<comment type="function">
    <text evidence="6">Part of the ABC transporter complex HmuTUV involved in hemin import. Responsible for energy coupling to the transport system.</text>
</comment>
<dbReference type="PROSITE" id="PS00211">
    <property type="entry name" value="ABC_TRANSPORTER_1"/>
    <property type="match status" value="1"/>
</dbReference>
<comment type="similarity">
    <text evidence="1">Belongs to the ABC transporter superfamily.</text>
</comment>
<dbReference type="FunFam" id="3.40.50.300:FF:000134">
    <property type="entry name" value="Iron-enterobactin ABC transporter ATP-binding protein"/>
    <property type="match status" value="1"/>
</dbReference>
<dbReference type="InterPro" id="IPR003439">
    <property type="entry name" value="ABC_transporter-like_ATP-bd"/>
</dbReference>
<dbReference type="Gene3D" id="3.40.50.300">
    <property type="entry name" value="P-loop containing nucleotide triphosphate hydrolases"/>
    <property type="match status" value="1"/>
</dbReference>
<dbReference type="InterPro" id="IPR003593">
    <property type="entry name" value="AAA+_ATPase"/>
</dbReference>
<keyword evidence="4" id="KW-0067">ATP-binding</keyword>
<evidence type="ECO:0000313" key="7">
    <source>
        <dbReference type="EMBL" id="ARP98850.1"/>
    </source>
</evidence>
<dbReference type="RefSeq" id="WP_086087263.1">
    <property type="nucleotide sequence ID" value="NZ_CP021112.1"/>
</dbReference>
<dbReference type="PROSITE" id="PS50893">
    <property type="entry name" value="ABC_TRANSPORTER_2"/>
    <property type="match status" value="1"/>
</dbReference>
<dbReference type="KEGG" id="psin:CAK95_06990"/>
<dbReference type="PANTHER" id="PTHR42794:SF1">
    <property type="entry name" value="HEMIN IMPORT ATP-BINDING PROTEIN HMUV"/>
    <property type="match status" value="1"/>
</dbReference>
<evidence type="ECO:0000256" key="5">
    <source>
        <dbReference type="ARBA" id="ARBA00022967"/>
    </source>
</evidence>
<dbReference type="GO" id="GO:0005524">
    <property type="term" value="F:ATP binding"/>
    <property type="evidence" value="ECO:0007669"/>
    <property type="project" value="UniProtKB-KW"/>
</dbReference>
<sequence>MTAPLLTARNVSVRLGGRTIVDDISLTLQANEFVVLVGPNGAGKTTLIKALAGLVAAFGEVEIEGRALSSVPARERARRLAYLPQGHDFSWPLPAAEIVALGRYPHADPFSPVSQGDRDAVMHALEITGTKAFANRIVTTLSGGERARVALARVLATQAPIVLADEPTMSLDPRHQFVVMDLLRHAAHESGAVLAVVHDLALAARYADRVIVLEQGRVVADGKPDIALSTERIAHVFGVEADMIEIGGAKLPLVRRPL</sequence>
<dbReference type="GO" id="GO:0016887">
    <property type="term" value="F:ATP hydrolysis activity"/>
    <property type="evidence" value="ECO:0007669"/>
    <property type="project" value="InterPro"/>
</dbReference>
<evidence type="ECO:0000256" key="4">
    <source>
        <dbReference type="ARBA" id="ARBA00022840"/>
    </source>
</evidence>
<evidence type="ECO:0000256" key="1">
    <source>
        <dbReference type="ARBA" id="ARBA00005417"/>
    </source>
</evidence>
<organism evidence="7 8">
    <name type="scientific">Pseudorhodoplanes sinuspersici</name>
    <dbReference type="NCBI Taxonomy" id="1235591"/>
    <lineage>
        <taxon>Bacteria</taxon>
        <taxon>Pseudomonadati</taxon>
        <taxon>Pseudomonadota</taxon>
        <taxon>Alphaproteobacteria</taxon>
        <taxon>Hyphomicrobiales</taxon>
        <taxon>Pseudorhodoplanes</taxon>
    </lineage>
</organism>
<reference evidence="7 8" key="1">
    <citation type="submission" date="2017-05" db="EMBL/GenBank/DDBJ databases">
        <title>Full genome sequence of Pseudorhodoplanes sinuspersici.</title>
        <authorList>
            <person name="Dastgheib S.M.M."/>
            <person name="Shavandi M."/>
            <person name="Tirandaz H."/>
        </authorList>
    </citation>
    <scope>NUCLEOTIDE SEQUENCE [LARGE SCALE GENOMIC DNA]</scope>
    <source>
        <strain evidence="7 8">RIPI110</strain>
    </source>
</reference>
<dbReference type="Pfam" id="PF00005">
    <property type="entry name" value="ABC_tran"/>
    <property type="match status" value="1"/>
</dbReference>
<name>A0A1W6ZNZ4_9HYPH</name>
<keyword evidence="2" id="KW-0813">Transport</keyword>
<evidence type="ECO:0000313" key="8">
    <source>
        <dbReference type="Proteomes" id="UP000194137"/>
    </source>
</evidence>
<protein>
    <submittedName>
        <fullName evidence="7">ABC transporter</fullName>
    </submittedName>
</protein>
<proteinExistence type="inferred from homology"/>